<gene>
    <name evidence="3" type="ORF">C8D99_10272</name>
</gene>
<reference evidence="3 4" key="1">
    <citation type="submission" date="2019-03" db="EMBL/GenBank/DDBJ databases">
        <title>Genomic Encyclopedia of Type Strains, Phase IV (KMG-IV): sequencing the most valuable type-strain genomes for metagenomic binning, comparative biology and taxonomic classification.</title>
        <authorList>
            <person name="Goeker M."/>
        </authorList>
    </citation>
    <scope>NUCLEOTIDE SEQUENCE [LARGE SCALE GENOMIC DNA]</scope>
    <source>
        <strain evidence="3 4">DSM 25964</strain>
    </source>
</reference>
<dbReference type="EMBL" id="SORI01000002">
    <property type="protein sequence ID" value="TDY63091.1"/>
    <property type="molecule type" value="Genomic_DNA"/>
</dbReference>
<dbReference type="AlphaFoldDB" id="A0A4V3HGY8"/>
<dbReference type="Pfam" id="PF03401">
    <property type="entry name" value="TctC"/>
    <property type="match status" value="1"/>
</dbReference>
<dbReference type="Gene3D" id="3.40.190.150">
    <property type="entry name" value="Bordetella uptake gene, domain 1"/>
    <property type="match status" value="1"/>
</dbReference>
<feature type="signal peptide" evidence="2">
    <location>
        <begin position="1"/>
        <end position="25"/>
    </location>
</feature>
<dbReference type="Proteomes" id="UP000295066">
    <property type="component" value="Unassembled WGS sequence"/>
</dbReference>
<dbReference type="InterPro" id="IPR042100">
    <property type="entry name" value="Bug_dom1"/>
</dbReference>
<keyword evidence="3" id="KW-0675">Receptor</keyword>
<dbReference type="PANTHER" id="PTHR42928:SF5">
    <property type="entry name" value="BLR1237 PROTEIN"/>
    <property type="match status" value="1"/>
</dbReference>
<name>A0A4V3HGY8_9BACT</name>
<accession>A0A4V3HGY8</accession>
<evidence type="ECO:0000256" key="1">
    <source>
        <dbReference type="ARBA" id="ARBA00006987"/>
    </source>
</evidence>
<keyword evidence="4" id="KW-1185">Reference proteome</keyword>
<comment type="similarity">
    <text evidence="1">Belongs to the UPF0065 (bug) family.</text>
</comment>
<dbReference type="SUPFAM" id="SSF53850">
    <property type="entry name" value="Periplasmic binding protein-like II"/>
    <property type="match status" value="1"/>
</dbReference>
<sequence length="322" mass="35342">MKKMTGLMMLLCASFLIFSSVPANAEWPADQQITMIVAYAPGGSTDIMARLVANYIEPYIGQKVVVLNKPGAGAEIGYTLVSEAKPDGYTVGFLNTPSIVALPIRKKTKFTLDSFVPVACLMDDPGTVLVRPDSPFKTMADVIQYAKDNPEKLTYGVSGIGSDDHMAMLFLERAAGFKAKVVPFTGAGPNRTALLGGHIDIALFNVSEAKEYTETGQIRVLAQMGEERDPLFPEVETLREMGYDVVMGSSRGIAMPAGVPSEIVDKFAEGMRKVVENPEFRKKCEDAYLPLVYMNPAEYKKHLQDLSDRLAKLWAEDPWIKD</sequence>
<proteinExistence type="inferred from homology"/>
<evidence type="ECO:0000313" key="4">
    <source>
        <dbReference type="Proteomes" id="UP000295066"/>
    </source>
</evidence>
<dbReference type="InterPro" id="IPR005064">
    <property type="entry name" value="BUG"/>
</dbReference>
<dbReference type="PANTHER" id="PTHR42928">
    <property type="entry name" value="TRICARBOXYLATE-BINDING PROTEIN"/>
    <property type="match status" value="1"/>
</dbReference>
<evidence type="ECO:0000256" key="2">
    <source>
        <dbReference type="SAM" id="SignalP"/>
    </source>
</evidence>
<organism evidence="3 4">
    <name type="scientific">Aminivibrio pyruvatiphilus</name>
    <dbReference type="NCBI Taxonomy" id="1005740"/>
    <lineage>
        <taxon>Bacteria</taxon>
        <taxon>Thermotogati</taxon>
        <taxon>Synergistota</taxon>
        <taxon>Synergistia</taxon>
        <taxon>Synergistales</taxon>
        <taxon>Aminobacteriaceae</taxon>
        <taxon>Aminivibrio</taxon>
    </lineage>
</organism>
<dbReference type="RefSeq" id="WP_208321038.1">
    <property type="nucleotide sequence ID" value="NZ_SORI01000002.1"/>
</dbReference>
<feature type="chain" id="PRO_5020435585" evidence="2">
    <location>
        <begin position="26"/>
        <end position="322"/>
    </location>
</feature>
<comment type="caution">
    <text evidence="3">The sequence shown here is derived from an EMBL/GenBank/DDBJ whole genome shotgun (WGS) entry which is preliminary data.</text>
</comment>
<dbReference type="Gene3D" id="3.40.190.10">
    <property type="entry name" value="Periplasmic binding protein-like II"/>
    <property type="match status" value="1"/>
</dbReference>
<protein>
    <submittedName>
        <fullName evidence="3">Tripartite-type tricarboxylate transporter receptor subunit TctC</fullName>
    </submittedName>
</protein>
<keyword evidence="2" id="KW-0732">Signal</keyword>
<dbReference type="CDD" id="cd07012">
    <property type="entry name" value="PBP2_Bug_TTT"/>
    <property type="match status" value="1"/>
</dbReference>
<evidence type="ECO:0000313" key="3">
    <source>
        <dbReference type="EMBL" id="TDY63091.1"/>
    </source>
</evidence>
<dbReference type="PIRSF" id="PIRSF017082">
    <property type="entry name" value="YflP"/>
    <property type="match status" value="1"/>
</dbReference>